<feature type="transmembrane region" description="Helical" evidence="9">
    <location>
        <begin position="116"/>
        <end position="136"/>
    </location>
</feature>
<protein>
    <submittedName>
        <fullName evidence="11">Cation:proton antiporter</fullName>
    </submittedName>
</protein>
<feature type="transmembrane region" description="Helical" evidence="9">
    <location>
        <begin position="304"/>
        <end position="325"/>
    </location>
</feature>
<evidence type="ECO:0000256" key="3">
    <source>
        <dbReference type="ARBA" id="ARBA00022448"/>
    </source>
</evidence>
<dbReference type="EMBL" id="JAGEOJ010000032">
    <property type="protein sequence ID" value="MBO2455149.1"/>
    <property type="molecule type" value="Genomic_DNA"/>
</dbReference>
<evidence type="ECO:0000256" key="4">
    <source>
        <dbReference type="ARBA" id="ARBA00022449"/>
    </source>
</evidence>
<comment type="subcellular location">
    <subcellularLocation>
        <location evidence="1">Membrane</location>
        <topology evidence="1">Multi-pass membrane protein</topology>
    </subcellularLocation>
</comment>
<comment type="similarity">
    <text evidence="2">Belongs to the monovalent cation:proton antiporter 2 (CPA2) transporter (TC 2.A.37) family.</text>
</comment>
<proteinExistence type="inferred from homology"/>
<evidence type="ECO:0000256" key="8">
    <source>
        <dbReference type="ARBA" id="ARBA00023136"/>
    </source>
</evidence>
<keyword evidence="12" id="KW-1185">Reference proteome</keyword>
<dbReference type="AlphaFoldDB" id="A0A939PU96"/>
<feature type="transmembrane region" description="Helical" evidence="9">
    <location>
        <begin position="91"/>
        <end position="110"/>
    </location>
</feature>
<feature type="transmembrane region" description="Helical" evidence="9">
    <location>
        <begin position="148"/>
        <end position="171"/>
    </location>
</feature>
<keyword evidence="4" id="KW-0050">Antiport</keyword>
<comment type="caution">
    <text evidence="11">The sequence shown here is derived from an EMBL/GenBank/DDBJ whole genome shotgun (WGS) entry which is preliminary data.</text>
</comment>
<sequence>MSSSAYTFSAVAIVAAGVVAPRLSDAFSRWIPVPSVVLEIVLGILIGPVVLGWAKEGPFIGQLADFGLAVLMFLAGYEIEFDRIRGGPLKLAVSGWLVSLCLGLGAGLLFQGWDVLAVVVGLCLTTTALGTILPMLHDAGALPTPFGARAMAIGALGECGPIVAIAVLLGGDQPAKTITLLAVFAVITVTAAIVAVRGRRNPQVARMIRATLTTSAQLAIRLAMFMIVLMLWIADSFGLDVLLGAFAAGIIERLAIEAADSPRTQEVVKSKLEAIGYGFLVPFFFVVSGMRLDLAALAEDPWDLALIPLFLLLFLVVRGGPTMLLHRRDLPSGERRALSLLASSALPLVVVITTLGVEEHNLKPSIAAALVCAGMLSVLIFPLVALRLREYSVRGAGLESGDAL</sequence>
<dbReference type="Pfam" id="PF00999">
    <property type="entry name" value="Na_H_Exchanger"/>
    <property type="match status" value="1"/>
</dbReference>
<dbReference type="GO" id="GO:0015297">
    <property type="term" value="F:antiporter activity"/>
    <property type="evidence" value="ECO:0007669"/>
    <property type="project" value="UniProtKB-KW"/>
</dbReference>
<dbReference type="Gene3D" id="1.20.1530.20">
    <property type="match status" value="1"/>
</dbReference>
<reference evidence="11" key="1">
    <citation type="submission" date="2021-03" db="EMBL/GenBank/DDBJ databases">
        <authorList>
            <person name="Kanchanasin P."/>
            <person name="Saeng-In P."/>
            <person name="Phongsopitanun W."/>
            <person name="Yuki M."/>
            <person name="Kudo T."/>
            <person name="Ohkuma M."/>
            <person name="Tanasupawat S."/>
        </authorList>
    </citation>
    <scope>NUCLEOTIDE SEQUENCE</scope>
    <source>
        <strain evidence="11">GKU 128</strain>
    </source>
</reference>
<dbReference type="PANTHER" id="PTHR43562:SF1">
    <property type="entry name" value="NA(+)_H(+) ANTIPORTER YJBQ-RELATED"/>
    <property type="match status" value="1"/>
</dbReference>
<evidence type="ECO:0000313" key="12">
    <source>
        <dbReference type="Proteomes" id="UP000669179"/>
    </source>
</evidence>
<feature type="transmembrane region" description="Helical" evidence="9">
    <location>
        <begin position="239"/>
        <end position="256"/>
    </location>
</feature>
<evidence type="ECO:0000259" key="10">
    <source>
        <dbReference type="Pfam" id="PF00999"/>
    </source>
</evidence>
<dbReference type="Proteomes" id="UP000669179">
    <property type="component" value="Unassembled WGS sequence"/>
</dbReference>
<evidence type="ECO:0000256" key="6">
    <source>
        <dbReference type="ARBA" id="ARBA00022989"/>
    </source>
</evidence>
<evidence type="ECO:0000256" key="7">
    <source>
        <dbReference type="ARBA" id="ARBA00023065"/>
    </source>
</evidence>
<evidence type="ECO:0000256" key="9">
    <source>
        <dbReference type="SAM" id="Phobius"/>
    </source>
</evidence>
<feature type="transmembrane region" description="Helical" evidence="9">
    <location>
        <begin position="337"/>
        <end position="355"/>
    </location>
</feature>
<evidence type="ECO:0000256" key="2">
    <source>
        <dbReference type="ARBA" id="ARBA00005551"/>
    </source>
</evidence>
<keyword evidence="6 9" id="KW-1133">Transmembrane helix</keyword>
<feature type="transmembrane region" description="Helical" evidence="9">
    <location>
        <begin position="60"/>
        <end position="79"/>
    </location>
</feature>
<feature type="transmembrane region" description="Helical" evidence="9">
    <location>
        <begin position="367"/>
        <end position="386"/>
    </location>
</feature>
<keyword evidence="3" id="KW-0813">Transport</keyword>
<dbReference type="InterPro" id="IPR006153">
    <property type="entry name" value="Cation/H_exchanger_TM"/>
</dbReference>
<evidence type="ECO:0000256" key="5">
    <source>
        <dbReference type="ARBA" id="ARBA00022692"/>
    </source>
</evidence>
<keyword evidence="8 9" id="KW-0472">Membrane</keyword>
<feature type="domain" description="Cation/H+ exchanger transmembrane" evidence="10">
    <location>
        <begin position="27"/>
        <end position="384"/>
    </location>
</feature>
<dbReference type="RefSeq" id="WP_208263368.1">
    <property type="nucleotide sequence ID" value="NZ_JAGEOJ010000032.1"/>
</dbReference>
<evidence type="ECO:0000256" key="1">
    <source>
        <dbReference type="ARBA" id="ARBA00004141"/>
    </source>
</evidence>
<dbReference type="GO" id="GO:0016020">
    <property type="term" value="C:membrane"/>
    <property type="evidence" value="ECO:0007669"/>
    <property type="project" value="UniProtKB-SubCell"/>
</dbReference>
<dbReference type="PANTHER" id="PTHR43562">
    <property type="entry name" value="NAPA-TYPE SODIUM/HYDROGEN ANTIPORTER"/>
    <property type="match status" value="1"/>
</dbReference>
<evidence type="ECO:0000313" key="11">
    <source>
        <dbReference type="EMBL" id="MBO2455149.1"/>
    </source>
</evidence>
<feature type="transmembrane region" description="Helical" evidence="9">
    <location>
        <begin position="277"/>
        <end position="298"/>
    </location>
</feature>
<gene>
    <name evidence="11" type="ORF">J4573_49245</name>
</gene>
<feature type="transmembrane region" description="Helical" evidence="9">
    <location>
        <begin position="177"/>
        <end position="196"/>
    </location>
</feature>
<keyword evidence="7" id="KW-0406">Ion transport</keyword>
<name>A0A939PU96_9ACTN</name>
<accession>A0A939PU96</accession>
<organism evidence="11 12">
    <name type="scientific">Actinomadura barringtoniae</name>
    <dbReference type="NCBI Taxonomy" id="1427535"/>
    <lineage>
        <taxon>Bacteria</taxon>
        <taxon>Bacillati</taxon>
        <taxon>Actinomycetota</taxon>
        <taxon>Actinomycetes</taxon>
        <taxon>Streptosporangiales</taxon>
        <taxon>Thermomonosporaceae</taxon>
        <taxon>Actinomadura</taxon>
    </lineage>
</organism>
<dbReference type="InterPro" id="IPR038770">
    <property type="entry name" value="Na+/solute_symporter_sf"/>
</dbReference>
<feature type="transmembrane region" description="Helical" evidence="9">
    <location>
        <begin position="36"/>
        <end position="54"/>
    </location>
</feature>
<keyword evidence="5 9" id="KW-0812">Transmembrane</keyword>
<dbReference type="GO" id="GO:1902600">
    <property type="term" value="P:proton transmembrane transport"/>
    <property type="evidence" value="ECO:0007669"/>
    <property type="project" value="InterPro"/>
</dbReference>